<accession>A0ABS5I9S8</accession>
<dbReference type="PANTHER" id="PTHR32114">
    <property type="entry name" value="ABC TRANSPORTER ABCH.3"/>
    <property type="match status" value="1"/>
</dbReference>
<dbReference type="RefSeq" id="WP_211546702.1">
    <property type="nucleotide sequence ID" value="NZ_JAGTUF010000003.1"/>
</dbReference>
<dbReference type="Pfam" id="PF13558">
    <property type="entry name" value="SbcC_Walker_B"/>
    <property type="match status" value="1"/>
</dbReference>
<evidence type="ECO:0000259" key="1">
    <source>
        <dbReference type="Pfam" id="PF13476"/>
    </source>
</evidence>
<organism evidence="2 3">
    <name type="scientific">Magnetospirillum sulfuroxidans</name>
    <dbReference type="NCBI Taxonomy" id="611300"/>
    <lineage>
        <taxon>Bacteria</taxon>
        <taxon>Pseudomonadati</taxon>
        <taxon>Pseudomonadota</taxon>
        <taxon>Alphaproteobacteria</taxon>
        <taxon>Rhodospirillales</taxon>
        <taxon>Rhodospirillaceae</taxon>
        <taxon>Magnetospirillum</taxon>
    </lineage>
</organism>
<comment type="caution">
    <text evidence="2">The sequence shown here is derived from an EMBL/GenBank/DDBJ whole genome shotgun (WGS) entry which is preliminary data.</text>
</comment>
<dbReference type="InterPro" id="IPR038729">
    <property type="entry name" value="Rad50/SbcC_AAA"/>
</dbReference>
<sequence length="1252" mass="134573">MKILAIRGRSLASLAGAFEIDLEAAPLAEAGLFAITGPTGAGKSTLLDALCLALYDRLPRLDGVAKSAVGRTDDENRLAGNDVRTILRHGAGDGFAEVDFVGRDGGRYRARWQVQRARKRAGGKVQDQVMTLTVIGSGENLGGTKTETLGAIRDKTGLDFDQFRRSVLLAQHDFDAFLKAAPKQRAALLELMTGTEIYSRLSVAAHERVRDERIRLEAIEAEAEGITVLSNEDHATAMATWIEAEADLARLIAEVRRLANDAIWHRRQAELAGSVGTAETALRGAEAADLDLQSERDRLADIRRAQACREVVTQADRLTTSVHGLTTRHSEANDASTRCANAAILTHEQKNAAHEAEEAAEAAFKEAGPLLDQAASLDARVTAAAHHEQEAKTTATAAEKAMAEATASLTRQTRQRDDAATSIGTINKWLGENGGRRELAEQIERWVDAITTHAQASEGLDATIAAQRLAEKTAATLETERQASEDRKAVDGPRLTALEKRQAALESDIAGIDGNGLERRRDGLTDLQAALSDLGGSVRTGAALVSRRQTIHTRREEARGDLASATSTLAEITTDRAREQGALDEARQALALAEAANGEHAAALRARLIDGQPCPVCGSSKHPVATAVTALTALLLHHRHQVEASEGSLRRFDDLRQETVAKQEAARTTLEQCKTDDAGIVTEAMAVQQAWDAASGMAQAGAQSLNIALPLLPHSPEDEAAGLGVAGAAEMVATAMTEVRQSLQTLENLRGDRDQVARDASILREAVSTAIQRLAEIALAQAASTAEIGQAQRDQERYRDAMQTAQDRLEVPLAVIADWPDRLRGDSDDLILTCRQYADEWRQHIADRDRQQGIFNSLEVQVRGATVAEQQARTQAEIAGRRLEEAKQSHADLLAQRATLFDGRPTAEIRSGLNAARLTRKQEHEAACQKAATADAAVSATTASLTMLAGQLAEESAHRDEALAERDRQLAAQSLPLDQARELLAVDAAWIEAAEERVVASGQARQSAQAVLDERKRMAAEHEAAERPAQSAEDVAAALAAAEDAKEAANERQIACRRVLDDDQRNRDQFAGLQERIQCQRGIHDRWKTISDLIGSADGAKFRSFAQGLTLDHLIVLANRHLADLTPRYMLERSPGGDLDLQVLDRDMGDEVRGVGNLSGGERFLVSLALALGLAGMSGHHALVESLFIDEGFGALDAHSLDIAISALEVLHASGRKVGVISHVQAMVDRIGVQVRVTKIGGGLSRVDTVSA</sequence>
<proteinExistence type="predicted"/>
<gene>
    <name evidence="2" type="ORF">KEC16_05600</name>
</gene>
<dbReference type="PANTHER" id="PTHR32114:SF2">
    <property type="entry name" value="ABC TRANSPORTER ABCH.3"/>
    <property type="match status" value="1"/>
</dbReference>
<keyword evidence="3" id="KW-1185">Reference proteome</keyword>
<dbReference type="Gene3D" id="3.40.50.300">
    <property type="entry name" value="P-loop containing nucleotide triphosphate hydrolases"/>
    <property type="match status" value="2"/>
</dbReference>
<dbReference type="Proteomes" id="UP000680714">
    <property type="component" value="Unassembled WGS sequence"/>
</dbReference>
<dbReference type="InterPro" id="IPR027417">
    <property type="entry name" value="P-loop_NTPase"/>
</dbReference>
<dbReference type="SUPFAM" id="SSF52540">
    <property type="entry name" value="P-loop containing nucleoside triphosphate hydrolases"/>
    <property type="match status" value="1"/>
</dbReference>
<evidence type="ECO:0000313" key="3">
    <source>
        <dbReference type="Proteomes" id="UP000680714"/>
    </source>
</evidence>
<dbReference type="Pfam" id="PF13476">
    <property type="entry name" value="AAA_23"/>
    <property type="match status" value="1"/>
</dbReference>
<dbReference type="EMBL" id="JAGTUF010000003">
    <property type="protein sequence ID" value="MBR9971184.1"/>
    <property type="molecule type" value="Genomic_DNA"/>
</dbReference>
<name>A0ABS5I9S8_9PROT</name>
<reference evidence="2 3" key="1">
    <citation type="submission" date="2021-04" db="EMBL/GenBank/DDBJ databases">
        <title>Magnetospirillum sulfuroxidans sp. nov., a facultative chemolithoautotrophic sulfur-oxidizing alphaproteobacterium isolated from freshwater sediment and proposals for Paramagetospirillum gen. nov., and Magnetospirillaceae fam. nov.</title>
        <authorList>
            <person name="Koziaeva V."/>
            <person name="Geelhoed J.S."/>
            <person name="Sorokin D.Y."/>
            <person name="Grouzdev D.S."/>
        </authorList>
    </citation>
    <scope>NUCLEOTIDE SEQUENCE [LARGE SCALE GENOMIC DNA]</scope>
    <source>
        <strain evidence="2 3">J10</strain>
    </source>
</reference>
<feature type="domain" description="Rad50/SbcC-type AAA" evidence="1">
    <location>
        <begin position="17"/>
        <end position="224"/>
    </location>
</feature>
<protein>
    <submittedName>
        <fullName evidence="2">AAA family ATPase</fullName>
    </submittedName>
</protein>
<evidence type="ECO:0000313" key="2">
    <source>
        <dbReference type="EMBL" id="MBR9971184.1"/>
    </source>
</evidence>